<dbReference type="PROSITE" id="PS51257">
    <property type="entry name" value="PROKAR_LIPOPROTEIN"/>
    <property type="match status" value="1"/>
</dbReference>
<dbReference type="AlphaFoldDB" id="A0A6B0TVW3"/>
<name>A0A6B0TVW3_IXORI</name>
<dbReference type="EMBL" id="GIFC01002069">
    <property type="protein sequence ID" value="MXU84152.1"/>
    <property type="molecule type" value="Transcribed_RNA"/>
</dbReference>
<reference evidence="1" key="1">
    <citation type="submission" date="2019-12" db="EMBL/GenBank/DDBJ databases">
        <title>An insight into the sialome of adult female Ixodes ricinus ticks feeding for 6 days.</title>
        <authorList>
            <person name="Perner J."/>
            <person name="Ribeiro J.M.C."/>
        </authorList>
    </citation>
    <scope>NUCLEOTIDE SEQUENCE</scope>
    <source>
        <strain evidence="1">Semi-engorged</strain>
        <tissue evidence="1">Salivary glands</tissue>
    </source>
</reference>
<evidence type="ECO:0000313" key="1">
    <source>
        <dbReference type="EMBL" id="MXU84152.1"/>
    </source>
</evidence>
<accession>A0A6B0TVW3</accession>
<proteinExistence type="predicted"/>
<organism evidence="1">
    <name type="scientific">Ixodes ricinus</name>
    <name type="common">Common tick</name>
    <name type="synonym">Acarus ricinus</name>
    <dbReference type="NCBI Taxonomy" id="34613"/>
    <lineage>
        <taxon>Eukaryota</taxon>
        <taxon>Metazoa</taxon>
        <taxon>Ecdysozoa</taxon>
        <taxon>Arthropoda</taxon>
        <taxon>Chelicerata</taxon>
        <taxon>Arachnida</taxon>
        <taxon>Acari</taxon>
        <taxon>Parasitiformes</taxon>
        <taxon>Ixodida</taxon>
        <taxon>Ixodoidea</taxon>
        <taxon>Ixodidae</taxon>
        <taxon>Ixodinae</taxon>
        <taxon>Ixodes</taxon>
    </lineage>
</organism>
<sequence>MSWCWGRRPGTSKGRACWGAAGAPGVLGVGCSPCGTEGPPPRGSAGAAPGPGRCTRLVWRSSCRTAAGPLRGRSSLRPP</sequence>
<protein>
    <submittedName>
        <fullName evidence="1">Putative secreted protein</fullName>
    </submittedName>
</protein>